<dbReference type="InterPro" id="IPR010985">
    <property type="entry name" value="Ribbon_hlx_hlx"/>
</dbReference>
<dbReference type="SUPFAM" id="SSF47598">
    <property type="entry name" value="Ribbon-helix-helix"/>
    <property type="match status" value="1"/>
</dbReference>
<evidence type="ECO:0000256" key="3">
    <source>
        <dbReference type="ARBA" id="ARBA00023015"/>
    </source>
</evidence>
<proteinExistence type="inferred from homology"/>
<dbReference type="AlphaFoldDB" id="A0A2U1SUK5"/>
<gene>
    <name evidence="7" type="ORF">C5689_03860</name>
</gene>
<sequence>MPTEASKQPAAPARERHDSTVNVRMSTTTRNLIDTAASLLGKTRSEFITESARNHAVDILLDQRLFVLDEKDFAEFEAALDRPPPPNDELRALLKKKPLWER</sequence>
<dbReference type="OrthoDB" id="559702at2"/>
<evidence type="ECO:0000256" key="5">
    <source>
        <dbReference type="ARBA" id="ARBA00023163"/>
    </source>
</evidence>
<evidence type="ECO:0000256" key="2">
    <source>
        <dbReference type="ARBA" id="ARBA00022649"/>
    </source>
</evidence>
<evidence type="ECO:0000313" key="7">
    <source>
        <dbReference type="EMBL" id="PWB95282.1"/>
    </source>
</evidence>
<keyword evidence="5" id="KW-0804">Transcription</keyword>
<keyword evidence="4" id="KW-0238">DNA-binding</keyword>
<name>A0A2U1SUK5_METSR</name>
<evidence type="ECO:0000313" key="8">
    <source>
        <dbReference type="Proteomes" id="UP000245137"/>
    </source>
</evidence>
<dbReference type="Gene3D" id="1.20.5.780">
    <property type="entry name" value="Single helix bin"/>
    <property type="match status" value="1"/>
</dbReference>
<dbReference type="PANTHER" id="PTHR35401">
    <property type="entry name" value="COPG FAMILY HELIX-TURN-HELIX PROTEIN-RELATED-RELATED"/>
    <property type="match status" value="1"/>
</dbReference>
<evidence type="ECO:0000256" key="6">
    <source>
        <dbReference type="ARBA" id="ARBA00049988"/>
    </source>
</evidence>
<organism evidence="7 8">
    <name type="scientific">Methylosinus sporium</name>
    <dbReference type="NCBI Taxonomy" id="428"/>
    <lineage>
        <taxon>Bacteria</taxon>
        <taxon>Pseudomonadati</taxon>
        <taxon>Pseudomonadota</taxon>
        <taxon>Alphaproteobacteria</taxon>
        <taxon>Hyphomicrobiales</taxon>
        <taxon>Methylocystaceae</taxon>
        <taxon>Methylosinus</taxon>
    </lineage>
</organism>
<dbReference type="PANTHER" id="PTHR35401:SF1">
    <property type="entry name" value="CYTOPLASMIC PROTEIN"/>
    <property type="match status" value="1"/>
</dbReference>
<dbReference type="GO" id="GO:0003677">
    <property type="term" value="F:DNA binding"/>
    <property type="evidence" value="ECO:0007669"/>
    <property type="project" value="UniProtKB-KW"/>
</dbReference>
<dbReference type="EMBL" id="PUIV01000003">
    <property type="protein sequence ID" value="PWB95282.1"/>
    <property type="molecule type" value="Genomic_DNA"/>
</dbReference>
<keyword evidence="2" id="KW-1277">Toxin-antitoxin system</keyword>
<accession>A0A2U1SUK5</accession>
<evidence type="ECO:0000256" key="1">
    <source>
        <dbReference type="ARBA" id="ARBA00022491"/>
    </source>
</evidence>
<comment type="caution">
    <text evidence="7">The sequence shown here is derived from an EMBL/GenBank/DDBJ whole genome shotgun (WGS) entry which is preliminary data.</text>
</comment>
<keyword evidence="8" id="KW-1185">Reference proteome</keyword>
<evidence type="ECO:0000256" key="4">
    <source>
        <dbReference type="ARBA" id="ARBA00023125"/>
    </source>
</evidence>
<dbReference type="Proteomes" id="UP000245137">
    <property type="component" value="Unassembled WGS sequence"/>
</dbReference>
<keyword evidence="3" id="KW-0805">Transcription regulation</keyword>
<dbReference type="InterPro" id="IPR014795">
    <property type="entry name" value="TacA_1-like"/>
</dbReference>
<reference evidence="7 8" key="1">
    <citation type="journal article" date="2018" name="Appl. Microbiol. Biotechnol.">
        <title>Co-cultivation of the strictly anaerobic methanogen Methanosarcina barkeri with aerobic methanotrophs in an oxygen-limited membrane bioreactor.</title>
        <authorList>
            <person name="In 't Zandt M.H."/>
            <person name="van den Bosch T.J.M."/>
            <person name="Rijkers R."/>
            <person name="van Kessel M.A.H.J."/>
            <person name="Jetten M.S.M."/>
            <person name="Welte C.U."/>
        </authorList>
    </citation>
    <scope>NUCLEOTIDE SEQUENCE [LARGE SCALE GENOMIC DNA]</scope>
    <source>
        <strain evidence="7 8">DSM 17706</strain>
    </source>
</reference>
<dbReference type="Pfam" id="PF08681">
    <property type="entry name" value="TacA1"/>
    <property type="match status" value="1"/>
</dbReference>
<dbReference type="GO" id="GO:0006355">
    <property type="term" value="P:regulation of DNA-templated transcription"/>
    <property type="evidence" value="ECO:0007669"/>
    <property type="project" value="InterPro"/>
</dbReference>
<protein>
    <submittedName>
        <fullName evidence="7">Antitoxin</fullName>
    </submittedName>
</protein>
<dbReference type="RefSeq" id="WP_108915954.1">
    <property type="nucleotide sequence ID" value="NZ_BGJY01000006.1"/>
</dbReference>
<comment type="similarity">
    <text evidence="6">Belongs to the TacA antitoxin family.</text>
</comment>
<keyword evidence="1" id="KW-0678">Repressor</keyword>